<accession>A0A397VNV0</accession>
<dbReference type="Proteomes" id="UP000266673">
    <property type="component" value="Unassembled WGS sequence"/>
</dbReference>
<keyword evidence="2" id="KW-1185">Reference proteome</keyword>
<dbReference type="AlphaFoldDB" id="A0A397VNV0"/>
<dbReference type="SUPFAM" id="SSF53098">
    <property type="entry name" value="Ribonuclease H-like"/>
    <property type="match status" value="1"/>
</dbReference>
<reference evidence="1 2" key="1">
    <citation type="submission" date="2018-06" db="EMBL/GenBank/DDBJ databases">
        <title>Comparative genomics reveals the genomic features of Rhizophagus irregularis, R. cerebriforme, R. diaphanum and Gigaspora rosea, and their symbiotic lifestyle signature.</title>
        <authorList>
            <person name="Morin E."/>
            <person name="San Clemente H."/>
            <person name="Chen E.C.H."/>
            <person name="De La Providencia I."/>
            <person name="Hainaut M."/>
            <person name="Kuo A."/>
            <person name="Kohler A."/>
            <person name="Murat C."/>
            <person name="Tang N."/>
            <person name="Roy S."/>
            <person name="Loubradou J."/>
            <person name="Henrissat B."/>
            <person name="Grigoriev I.V."/>
            <person name="Corradi N."/>
            <person name="Roux C."/>
            <person name="Martin F.M."/>
        </authorList>
    </citation>
    <scope>NUCLEOTIDE SEQUENCE [LARGE SCALE GENOMIC DNA]</scope>
    <source>
        <strain evidence="1 2">DAOM 194757</strain>
    </source>
</reference>
<comment type="caution">
    <text evidence="1">The sequence shown here is derived from an EMBL/GenBank/DDBJ whole genome shotgun (WGS) entry which is preliminary data.</text>
</comment>
<evidence type="ECO:0000313" key="1">
    <source>
        <dbReference type="EMBL" id="RIB23622.1"/>
    </source>
</evidence>
<name>A0A397VNV0_9GLOM</name>
<dbReference type="EMBL" id="QKWP01000251">
    <property type="protein sequence ID" value="RIB23622.1"/>
    <property type="molecule type" value="Genomic_DNA"/>
</dbReference>
<sequence length="211" mass="24539">MHHNQNELTHYSQISESEEVKPILRYSGEDYLGIPTRNDIVRENENGSTSILERALANQKNIPFMPTDIEESNEYINGTPYYILRLYGPLINGQKAAVTITSIKIFFDIRIPDNKDIYLFEVEIKNILANEKDDKEKAVDLSKIKIEHIKAFSIRGYHTEKKSYLRIYTTNTFQRKIAFNIIQKHNLETASDDHSTYYRKVAREYGISLTG</sequence>
<dbReference type="Gene3D" id="3.30.342.10">
    <property type="entry name" value="DNA Polymerase, chain B, domain 1"/>
    <property type="match status" value="1"/>
</dbReference>
<protein>
    <submittedName>
        <fullName evidence="1">Uncharacterized protein</fullName>
    </submittedName>
</protein>
<organism evidence="1 2">
    <name type="scientific">Gigaspora rosea</name>
    <dbReference type="NCBI Taxonomy" id="44941"/>
    <lineage>
        <taxon>Eukaryota</taxon>
        <taxon>Fungi</taxon>
        <taxon>Fungi incertae sedis</taxon>
        <taxon>Mucoromycota</taxon>
        <taxon>Glomeromycotina</taxon>
        <taxon>Glomeromycetes</taxon>
        <taxon>Diversisporales</taxon>
        <taxon>Gigasporaceae</taxon>
        <taxon>Gigaspora</taxon>
    </lineage>
</organism>
<dbReference type="OrthoDB" id="2429935at2759"/>
<proteinExistence type="predicted"/>
<evidence type="ECO:0000313" key="2">
    <source>
        <dbReference type="Proteomes" id="UP000266673"/>
    </source>
</evidence>
<gene>
    <name evidence="1" type="ORF">C2G38_2032573</name>
</gene>
<dbReference type="InterPro" id="IPR012337">
    <property type="entry name" value="RNaseH-like_sf"/>
</dbReference>